<sequence>MRPQYTENHSALQLLPQTRASQMEVNAPNEVESASSSETTLVVTTSGPSSQRSFSKSALAAPTASPMQQREANSLLNATTEKIAAQLVTQPTDGFALHHHSRCSSDAESLDYVDELASSAFQDCRSAAQLLTAYSQSQLTSYMDAMPFTVGAASSEPPRTAQMSALHCLAGDDSEDSNEGHGSEDHAGRRIEKTGVSDDAADDAFAAQNTTIEVLLPVDDDDAAAVQHEGHEDARGVGCTCHGAEDITKDASSDTPESLLKVFYGKERWAGKQPAISRGDLSTRDAKLALTPAAAPSSAAPRHTDSADWVATRKTALDQLRTKFNERSTAVASRAPVNRVSSPFAQREGENAHRVQSTSNSVAHRGHALQPSDSFEDLSKVPLAGETSVSSRKRSPPRAEATTAASILDKLMGDSWVSSTTAIPQTAQPQRTPATHSDLDEGESHTSLGERSRTLVKPTGDLAGARAMTTGESGGRFIVRPALSTDVSSISPIKNEASSILADLYSTLDTRPPATAAPQPHPGSLATTTPPPRAQQRRGGPSAMEKVHEASVDAVTADFCTAQTAPSSASASWTDSPVWGRVAANATVTTAATANEIEHLPPCPRASRLNHAPPLDRGRVHSGIVLNSNDGDTAGSGLRPDAEVSVVPQSAPNSWDTSRVSKWRSSDHEELSRLEQSVVDTYATTPSQENTALTRAAEWRQQRVKEEMRAKEMAECTFHPLLSPGTRVMVRLAQERELERTLQQEEKDAGAESAGTHTKSARINCPQPSLDSSTLKATLQTVYERLYPAELSATASRRQIIDQEMEYRRLAREELILLRRRCGVARCASRNARNNGVPWTRDTFSSFMSTILEVDWEEAATASSVPLSAAAASCHAESRTTGSAAAPVAVVQTSYKSPMAVALLEELNAKRKYNSRRKAEMQGRHAKGSGAEVVVGRGHRHGTAQSPADGTEAAPNEESFRVALFDEFLLRQNAYYFNRSRTVRELEKKMTPAFTPSTTEASTRLVQDMVSRSLLNESMGPETSSIVARRERQRIPFTSSFVKQHTSPYVDPCTFQPSISPAARASKNMERRHPSGKRETMAEQQQSFFERLYTEQQRRAQRRENAKKRAEAAEVEGLTFQPTLNVKCNTHVRSLLNPRNYQPYQAYLQEKRQLLEAKRKGQEEDARQAEEDVCSFRPQTTKKPAYIGKMAKSFGVLRQQDTEF</sequence>
<feature type="region of interest" description="Disordered" evidence="2">
    <location>
        <begin position="326"/>
        <end position="379"/>
    </location>
</feature>
<feature type="compositionally biased region" description="Low complexity" evidence="2">
    <location>
        <begin position="30"/>
        <end position="46"/>
    </location>
</feature>
<feature type="region of interest" description="Disordered" evidence="2">
    <location>
        <begin position="1052"/>
        <end position="1083"/>
    </location>
</feature>
<feature type="region of interest" description="Disordered" evidence="2">
    <location>
        <begin position="25"/>
        <end position="71"/>
    </location>
</feature>
<feature type="region of interest" description="Disordered" evidence="2">
    <location>
        <begin position="741"/>
        <end position="767"/>
    </location>
</feature>
<feature type="compositionally biased region" description="Polar residues" evidence="2">
    <location>
        <begin position="421"/>
        <end position="435"/>
    </location>
</feature>
<name>A0A088S0J4_LEIPA</name>
<evidence type="ECO:0000256" key="1">
    <source>
        <dbReference type="SAM" id="Coils"/>
    </source>
</evidence>
<dbReference type="RefSeq" id="XP_010701860.1">
    <property type="nucleotide sequence ID" value="XM_010703558.1"/>
</dbReference>
<evidence type="ECO:0000313" key="3">
    <source>
        <dbReference type="EMBL" id="AIO01060.1"/>
    </source>
</evidence>
<gene>
    <name evidence="3" type="ORF">LPMP_321750</name>
</gene>
<dbReference type="Proteomes" id="UP000063063">
    <property type="component" value="Chromosome 32"/>
</dbReference>
<feature type="compositionally biased region" description="Polar residues" evidence="2">
    <location>
        <begin position="647"/>
        <end position="660"/>
    </location>
</feature>
<protein>
    <submittedName>
        <fullName evidence="3">Uncharacterized protein</fullName>
    </submittedName>
</protein>
<keyword evidence="1" id="KW-0175">Coiled coil</keyword>
<dbReference type="VEuPathDB" id="TriTrypDB:LPMP_321750"/>
<evidence type="ECO:0000256" key="2">
    <source>
        <dbReference type="SAM" id="MobiDB-lite"/>
    </source>
</evidence>
<feature type="compositionally biased region" description="Basic and acidic residues" evidence="2">
    <location>
        <begin position="1067"/>
        <end position="1081"/>
    </location>
</feature>
<proteinExistence type="predicted"/>
<dbReference type="PANTHER" id="PTHR37028">
    <property type="entry name" value="UNNAMED PRODUCT-RELATED"/>
    <property type="match status" value="1"/>
</dbReference>
<feature type="compositionally biased region" description="Polar residues" evidence="2">
    <location>
        <begin position="47"/>
        <end position="56"/>
    </location>
</feature>
<feature type="region of interest" description="Disordered" evidence="2">
    <location>
        <begin position="510"/>
        <end position="548"/>
    </location>
</feature>
<dbReference type="EMBL" id="CP009401">
    <property type="protein sequence ID" value="AIO01060.1"/>
    <property type="molecule type" value="Genomic_DNA"/>
</dbReference>
<feature type="region of interest" description="Disordered" evidence="2">
    <location>
        <begin position="421"/>
        <end position="453"/>
    </location>
</feature>
<feature type="compositionally biased region" description="Basic and acidic residues" evidence="2">
    <location>
        <begin position="178"/>
        <end position="191"/>
    </location>
</feature>
<feature type="coiled-coil region" evidence="1">
    <location>
        <begin position="1144"/>
        <end position="1172"/>
    </location>
</feature>
<dbReference type="VEuPathDB" id="TriTrypDB:LPAL13_320023100"/>
<feature type="compositionally biased region" description="Basic and acidic residues" evidence="2">
    <location>
        <begin position="437"/>
        <end position="453"/>
    </location>
</feature>
<dbReference type="OrthoDB" id="266492at2759"/>
<organism evidence="3 4">
    <name type="scientific">Leishmania panamensis</name>
    <dbReference type="NCBI Taxonomy" id="5679"/>
    <lineage>
        <taxon>Eukaryota</taxon>
        <taxon>Discoba</taxon>
        <taxon>Euglenozoa</taxon>
        <taxon>Kinetoplastea</taxon>
        <taxon>Metakinetoplastina</taxon>
        <taxon>Trypanosomatida</taxon>
        <taxon>Trypanosomatidae</taxon>
        <taxon>Leishmaniinae</taxon>
        <taxon>Leishmania</taxon>
        <taxon>Leishmania guyanensis species complex</taxon>
    </lineage>
</organism>
<reference evidence="3 4" key="1">
    <citation type="journal article" date="2015" name="Sci. Rep.">
        <title>The genome of Leishmania panamensis: insights into genomics of the L. (Viannia) subgenus.</title>
        <authorList>
            <person name="Llanes A."/>
            <person name="Restrepo C.M."/>
            <person name="Vecchio G.D."/>
            <person name="Anguizola F.J."/>
            <person name="Lleonart R."/>
        </authorList>
    </citation>
    <scope>NUCLEOTIDE SEQUENCE [LARGE SCALE GENOMIC DNA]</scope>
    <source>
        <strain evidence="3 4">MHOM/PA/94/PSC-1</strain>
    </source>
</reference>
<dbReference type="AlphaFoldDB" id="A0A088S0J4"/>
<feature type="compositionally biased region" description="Basic and acidic residues" evidence="2">
    <location>
        <begin position="741"/>
        <end position="750"/>
    </location>
</feature>
<evidence type="ECO:0000313" key="4">
    <source>
        <dbReference type="Proteomes" id="UP000063063"/>
    </source>
</evidence>
<accession>A0A088S0J4</accession>
<feature type="region of interest" description="Disordered" evidence="2">
    <location>
        <begin position="620"/>
        <end position="671"/>
    </location>
</feature>
<dbReference type="PANTHER" id="PTHR37028:SF4">
    <property type="entry name" value="ALMS MOTIF DOMAIN-CONTAINING PROTEIN"/>
    <property type="match status" value="1"/>
</dbReference>
<dbReference type="KEGG" id="lpan:LPMP_321750"/>
<dbReference type="eggNOG" id="ENOG502S6BH">
    <property type="taxonomic scope" value="Eukaryota"/>
</dbReference>
<feature type="region of interest" description="Disordered" evidence="2">
    <location>
        <begin position="171"/>
        <end position="191"/>
    </location>
</feature>
<dbReference type="GeneID" id="22577916"/>
<keyword evidence="4" id="KW-1185">Reference proteome</keyword>